<dbReference type="GO" id="GO:0005524">
    <property type="term" value="F:ATP binding"/>
    <property type="evidence" value="ECO:0007669"/>
    <property type="project" value="UniProtKB-KW"/>
</dbReference>
<dbReference type="AlphaFoldDB" id="A0A4V5NUB2"/>
<protein>
    <submittedName>
        <fullName evidence="3">ATP-binding protein</fullName>
    </submittedName>
</protein>
<sequence length="1227" mass="140403">MSGLQRIILIDTHLPGMVELKVNGHTNICGTNASGKTTLQRLVPVFFGESPNKVVPATRDNFQTWYLPRESSFIIYEYQRIDGQTCMAVLTSSATGVVYRFFDKGFVVEDFIADDMTGKRSIAISEIAKASKRQGVQVTKGLNTKEFRAVIQNDRAMMNATASKRDLVNAARLFSLCESDAKLRHIEKLIKAVHSKEGKMETIKAMIAAILEEDGVQTPTSKISKAQVEDWIKECSLIQQFDELMPQYDNLQRVNSQLEQTEQRMAELKALLSNDYSLLAESLLKAENDQQLYKSKLNELTSEFEQSRDRLNRDISQAKADIDTSEKHLDKIEEEFNAWQDKDIEQHKLNLDKIGAWQSQLQSMTEQHALLTEEHQDVEAAYHKRQAELEKKQGKELNQLDEQKDKVVARLRDKQKQESVALQALMSDQDQRLQALLVDFDTQIQQARLQLQSLKTQMELSGPLPEEQQQMALAEASVEQAQLEEDGLRAQLQQAQEQLQQFKYQQIALNEKLNKARSKEKQAEQVVAQVDAWLNPKDNTLLQFLRNEHPGWEQHIGKLLAPELLSRSDLAPALVDDVASQNSMFGLLLDTSVIAESDIAQSQAALEQQLQQANEELHKCQQEKAAIASELQRLNENVKKTEQDFIALQSQCQFKQQTRVRAQEDKQQLKNEHKQALQERKQQIQKRLKAEQSALEKLELNKQNAIDEHKDVCHDEKMEHELHWQQLIGDSEQQLSSINEQIAQTKQQLKDGLKSVKNWYQDELAKREVDVDLIAKLKQSIAQLKDDIELTNKHRDSVREYDRWYEVVFSRQKSMHLQQLSKAKEQKSSAQRSLENSQSTYKQQKGQISEQLQQLEKALNEQRELVANINSLKQQFALLKLPTVAEPTDNSSVSARVSEGQDLLTRHRKAVADVDEYVHYFDNAIAQKSGISLTEAWERARSDCQVENAQGLPVLDCRKMVKELDILLNVMVPQHLEGVRNNGLNFGNDLTQYYNILADIDKRISSQSKRISREVDQELFLDGVSESSVKIRSKVSEFDFWPTLLRFNKLHKDWLADDSESLPDEEYMLTIREVLDVLGRATMSAGVGHLLDIELHLKEGNSNLVIRTDRQLNESSSHGMAYLILCKFLLAFTRLLRGHSKATIHWPIDEIGTLANKNVKKIFDACRANNISVLGAFPNPESDVLHFFENRYLIDKNASKQKLRMVQPKVNPISARLKQKQQLEATA</sequence>
<feature type="coiled-coil region" evidence="1">
    <location>
        <begin position="596"/>
        <end position="748"/>
    </location>
</feature>
<dbReference type="EMBL" id="SWDB01000017">
    <property type="protein sequence ID" value="TKB45639.1"/>
    <property type="molecule type" value="Genomic_DNA"/>
</dbReference>
<keyword evidence="3" id="KW-0547">Nucleotide-binding</keyword>
<keyword evidence="1" id="KW-0175">Coiled coil</keyword>
<dbReference type="Pfam" id="PF12128">
    <property type="entry name" value="DUF3584"/>
    <property type="match status" value="1"/>
</dbReference>
<name>A0A4V5NUB2_9GAMM</name>
<feature type="compositionally biased region" description="Polar residues" evidence="2">
    <location>
        <begin position="828"/>
        <end position="845"/>
    </location>
</feature>
<reference evidence="3 4" key="1">
    <citation type="submission" date="2019-04" db="EMBL/GenBank/DDBJ databases">
        <title>Thalassotalea guangxiensis sp. nov., isolated from sediment of the coastal wetland.</title>
        <authorList>
            <person name="Zheng S."/>
            <person name="Zhang D."/>
        </authorList>
    </citation>
    <scope>NUCLEOTIDE SEQUENCE [LARGE SCALE GENOMIC DNA]</scope>
    <source>
        <strain evidence="3 4">ZS-4</strain>
    </source>
</reference>
<proteinExistence type="predicted"/>
<dbReference type="InterPro" id="IPR021979">
    <property type="entry name" value="DUF3584"/>
</dbReference>
<feature type="region of interest" description="Disordered" evidence="2">
    <location>
        <begin position="821"/>
        <end position="845"/>
    </location>
</feature>
<dbReference type="OrthoDB" id="9810371at2"/>
<keyword evidence="3" id="KW-0067">ATP-binding</keyword>
<comment type="caution">
    <text evidence="3">The sequence shown here is derived from an EMBL/GenBank/DDBJ whole genome shotgun (WGS) entry which is preliminary data.</text>
</comment>
<organism evidence="3 4">
    <name type="scientific">Thalassotalea mangrovi</name>
    <dbReference type="NCBI Taxonomy" id="2572245"/>
    <lineage>
        <taxon>Bacteria</taxon>
        <taxon>Pseudomonadati</taxon>
        <taxon>Pseudomonadota</taxon>
        <taxon>Gammaproteobacteria</taxon>
        <taxon>Alteromonadales</taxon>
        <taxon>Colwelliaceae</taxon>
        <taxon>Thalassotalea</taxon>
    </lineage>
</organism>
<evidence type="ECO:0000313" key="4">
    <source>
        <dbReference type="Proteomes" id="UP000307999"/>
    </source>
</evidence>
<keyword evidence="4" id="KW-1185">Reference proteome</keyword>
<evidence type="ECO:0000313" key="3">
    <source>
        <dbReference type="EMBL" id="TKB45639.1"/>
    </source>
</evidence>
<gene>
    <name evidence="3" type="ORF">E8M12_07665</name>
</gene>
<dbReference type="RefSeq" id="WP_136735504.1">
    <property type="nucleotide sequence ID" value="NZ_SWDB01000017.1"/>
</dbReference>
<dbReference type="Proteomes" id="UP000307999">
    <property type="component" value="Unassembled WGS sequence"/>
</dbReference>
<feature type="coiled-coil region" evidence="1">
    <location>
        <begin position="248"/>
        <end position="529"/>
    </location>
</feature>
<accession>A0A4V5NUB2</accession>
<evidence type="ECO:0000256" key="2">
    <source>
        <dbReference type="SAM" id="MobiDB-lite"/>
    </source>
</evidence>
<evidence type="ECO:0000256" key="1">
    <source>
        <dbReference type="SAM" id="Coils"/>
    </source>
</evidence>